<proteinExistence type="predicted"/>
<dbReference type="Proteomes" id="UP000887565">
    <property type="component" value="Unplaced"/>
</dbReference>
<organism evidence="1 2">
    <name type="scientific">Romanomermis culicivorax</name>
    <name type="common">Nematode worm</name>
    <dbReference type="NCBI Taxonomy" id="13658"/>
    <lineage>
        <taxon>Eukaryota</taxon>
        <taxon>Metazoa</taxon>
        <taxon>Ecdysozoa</taxon>
        <taxon>Nematoda</taxon>
        <taxon>Enoplea</taxon>
        <taxon>Dorylaimia</taxon>
        <taxon>Mermithida</taxon>
        <taxon>Mermithoidea</taxon>
        <taxon>Mermithidae</taxon>
        <taxon>Romanomermis</taxon>
    </lineage>
</organism>
<accession>A0A915ICT2</accession>
<evidence type="ECO:0000313" key="2">
    <source>
        <dbReference type="WBParaSite" id="nRc.2.0.1.t11593-RA"/>
    </source>
</evidence>
<reference evidence="2" key="1">
    <citation type="submission" date="2022-11" db="UniProtKB">
        <authorList>
            <consortium name="WormBaseParasite"/>
        </authorList>
    </citation>
    <scope>IDENTIFICATION</scope>
</reference>
<protein>
    <submittedName>
        <fullName evidence="2">Uncharacterized protein</fullName>
    </submittedName>
</protein>
<sequence length="82" mass="8832">MDNFLRRAIFNANSDLVNGSTANLRKLSFPTLFWSSESVVGDDDAVVPWASNWHGVGLFSLRKTCMMACSVSAKGGSVESSS</sequence>
<dbReference type="WBParaSite" id="nRc.2.0.1.t11593-RA">
    <property type="protein sequence ID" value="nRc.2.0.1.t11593-RA"/>
    <property type="gene ID" value="nRc.2.0.1.g11593"/>
</dbReference>
<keyword evidence="1" id="KW-1185">Reference proteome</keyword>
<evidence type="ECO:0000313" key="1">
    <source>
        <dbReference type="Proteomes" id="UP000887565"/>
    </source>
</evidence>
<name>A0A915ICT2_ROMCU</name>
<dbReference type="AlphaFoldDB" id="A0A915ICT2"/>